<evidence type="ECO:0000256" key="2">
    <source>
        <dbReference type="ARBA" id="ARBA00022737"/>
    </source>
</evidence>
<organism evidence="7 8">
    <name type="scientific">Pieris macdunnoughi</name>
    <dbReference type="NCBI Taxonomy" id="345717"/>
    <lineage>
        <taxon>Eukaryota</taxon>
        <taxon>Metazoa</taxon>
        <taxon>Ecdysozoa</taxon>
        <taxon>Arthropoda</taxon>
        <taxon>Hexapoda</taxon>
        <taxon>Insecta</taxon>
        <taxon>Pterygota</taxon>
        <taxon>Neoptera</taxon>
        <taxon>Endopterygota</taxon>
        <taxon>Lepidoptera</taxon>
        <taxon>Glossata</taxon>
        <taxon>Ditrysia</taxon>
        <taxon>Papilionoidea</taxon>
        <taxon>Pieridae</taxon>
        <taxon>Pierinae</taxon>
        <taxon>Pieris</taxon>
    </lineage>
</organism>
<keyword evidence="8" id="KW-1185">Reference proteome</keyword>
<dbReference type="InterPro" id="IPR002126">
    <property type="entry name" value="Cadherin-like_dom"/>
</dbReference>
<dbReference type="CDD" id="cd11304">
    <property type="entry name" value="Cadherin_repeat"/>
    <property type="match status" value="2"/>
</dbReference>
<evidence type="ECO:0000256" key="5">
    <source>
        <dbReference type="PROSITE-ProRule" id="PRU00043"/>
    </source>
</evidence>
<reference evidence="7" key="1">
    <citation type="submission" date="2021-02" db="EMBL/GenBank/DDBJ databases">
        <authorList>
            <person name="Steward A R."/>
        </authorList>
    </citation>
    <scope>NUCLEOTIDE SEQUENCE</scope>
</reference>
<comment type="caution">
    <text evidence="7">The sequence shown here is derived from an EMBL/GenBank/DDBJ whole genome shotgun (WGS) entry which is preliminary data.</text>
</comment>
<evidence type="ECO:0000256" key="3">
    <source>
        <dbReference type="ARBA" id="ARBA00022837"/>
    </source>
</evidence>
<dbReference type="OrthoDB" id="6252479at2759"/>
<sequence length="502" mass="56007">MARIVVAGGALLYILSIAVETSALILLPHDVRPGHAVRHFTGNHTRYTLLDPEFTSYFTLLDDGLLMTTADLTPLLNQPLNLAILERTPYSSSAHSLHLLVMDRRKMLSFTTINGLRGEIPENSPEGTVVDIPPIRATALVNIGRIAYKIIQGNDDSTFALREKDTGPNYDLKSVVTEGDVEIVALRPLDAETKNLYDFIIQATDLHGVSKASLPITVSVLNENDHEPVFDQEMYYFAVNGTIEKNINNGTAHWPRFSNIGIVHASDSDGDRVYYSIKTPTNLAVIVPQTGELILAGEPDGYDAELLVIAHDVGTPSKKSKPAQVFLEFVVREERELPTLHREKRRVTRAVRPTKRIEFTEADGEVEGRAVFTLEKETDRETFKIRDENPWVTVEPSGVVKVKKKWDFEELGPEKTIDFWVTITNAGNGDDWLNPQGTIVSAEESCNHGFCIHTTSYRIVLLAVVVQELSATLIGIHYTSIHPSEPLLSIFHFGHKLREENQ</sequence>
<dbReference type="Gene3D" id="2.60.40.60">
    <property type="entry name" value="Cadherins"/>
    <property type="match status" value="3"/>
</dbReference>
<evidence type="ECO:0000256" key="4">
    <source>
        <dbReference type="ARBA" id="ARBA00023136"/>
    </source>
</evidence>
<dbReference type="PANTHER" id="PTHR24027:SF438">
    <property type="entry name" value="CADHERIN 23"/>
    <property type="match status" value="1"/>
</dbReference>
<comment type="subcellular location">
    <subcellularLocation>
        <location evidence="1">Membrane</location>
    </subcellularLocation>
</comment>
<keyword evidence="2" id="KW-0677">Repeat</keyword>
<dbReference type="GO" id="GO:0045296">
    <property type="term" value="F:cadherin binding"/>
    <property type="evidence" value="ECO:0007669"/>
    <property type="project" value="TreeGrafter"/>
</dbReference>
<protein>
    <recommendedName>
        <fullName evidence="6">Cadherin domain-containing protein</fullName>
    </recommendedName>
</protein>
<dbReference type="GO" id="GO:0005509">
    <property type="term" value="F:calcium ion binding"/>
    <property type="evidence" value="ECO:0007669"/>
    <property type="project" value="UniProtKB-UniRule"/>
</dbReference>
<dbReference type="PANTHER" id="PTHR24027">
    <property type="entry name" value="CADHERIN-23"/>
    <property type="match status" value="1"/>
</dbReference>
<dbReference type="EMBL" id="CAJOBZ010000002">
    <property type="protein sequence ID" value="CAF4759488.1"/>
    <property type="molecule type" value="Genomic_DNA"/>
</dbReference>
<evidence type="ECO:0000259" key="6">
    <source>
        <dbReference type="PROSITE" id="PS50268"/>
    </source>
</evidence>
<dbReference type="SUPFAM" id="SSF49313">
    <property type="entry name" value="Cadherin-like"/>
    <property type="match status" value="2"/>
</dbReference>
<dbReference type="GO" id="GO:0016477">
    <property type="term" value="P:cell migration"/>
    <property type="evidence" value="ECO:0007669"/>
    <property type="project" value="TreeGrafter"/>
</dbReference>
<evidence type="ECO:0000256" key="1">
    <source>
        <dbReference type="ARBA" id="ARBA00004370"/>
    </source>
</evidence>
<evidence type="ECO:0000313" key="7">
    <source>
        <dbReference type="EMBL" id="CAF4759488.1"/>
    </source>
</evidence>
<dbReference type="InterPro" id="IPR015919">
    <property type="entry name" value="Cadherin-like_sf"/>
</dbReference>
<feature type="domain" description="Cadherin" evidence="6">
    <location>
        <begin position="112"/>
        <end position="230"/>
    </location>
</feature>
<dbReference type="InterPro" id="IPR039808">
    <property type="entry name" value="Cadherin"/>
</dbReference>
<accession>A0A821M0M0</accession>
<dbReference type="SMART" id="SM00112">
    <property type="entry name" value="CA"/>
    <property type="match status" value="2"/>
</dbReference>
<gene>
    <name evidence="7" type="ORF">PMACD_LOCUS1220</name>
</gene>
<dbReference type="GO" id="GO:0016342">
    <property type="term" value="C:catenin complex"/>
    <property type="evidence" value="ECO:0007669"/>
    <property type="project" value="TreeGrafter"/>
</dbReference>
<name>A0A821M0M0_9NEOP</name>
<evidence type="ECO:0000313" key="8">
    <source>
        <dbReference type="Proteomes" id="UP000663880"/>
    </source>
</evidence>
<dbReference type="GO" id="GO:0008013">
    <property type="term" value="F:beta-catenin binding"/>
    <property type="evidence" value="ECO:0007669"/>
    <property type="project" value="TreeGrafter"/>
</dbReference>
<dbReference type="GO" id="GO:0007156">
    <property type="term" value="P:homophilic cell adhesion via plasma membrane adhesion molecules"/>
    <property type="evidence" value="ECO:0007669"/>
    <property type="project" value="InterPro"/>
</dbReference>
<keyword evidence="4" id="KW-0472">Membrane</keyword>
<dbReference type="Proteomes" id="UP000663880">
    <property type="component" value="Unassembled WGS sequence"/>
</dbReference>
<proteinExistence type="predicted"/>
<dbReference type="PROSITE" id="PS50268">
    <property type="entry name" value="CADHERIN_2"/>
    <property type="match status" value="1"/>
</dbReference>
<keyword evidence="3 5" id="KW-0106">Calcium</keyword>
<dbReference type="AlphaFoldDB" id="A0A821M0M0"/>